<accession>G3AIL8</accession>
<feature type="compositionally biased region" description="Basic residues" evidence="1">
    <location>
        <begin position="1"/>
        <end position="17"/>
    </location>
</feature>
<feature type="compositionally biased region" description="Basic and acidic residues" evidence="1">
    <location>
        <begin position="18"/>
        <end position="41"/>
    </location>
</feature>
<protein>
    <recommendedName>
        <fullName evidence="2">PSP proline-rich domain-containing protein</fullName>
    </recommendedName>
</protein>
<gene>
    <name evidence="3" type="ORF">SPAPADRAFT_134460</name>
</gene>
<dbReference type="KEGG" id="spaa:SPAPADRAFT_134460"/>
<keyword evidence="4" id="KW-1185">Reference proteome</keyword>
<feature type="compositionally biased region" description="Basic and acidic residues" evidence="1">
    <location>
        <begin position="381"/>
        <end position="404"/>
    </location>
</feature>
<sequence length="465" mass="53341">MANKRSKNQLRRDKAKQRKLDASATHTKELFDATETKEIPLSKDIPTSDEVEESNEIDNQLLKEFQEVFNRFTSRNTTDKVNELQIETTKDTKQIYYSDDDDDNDIEDSDDDLNDEEKTLSKRQQRIRNKVPLATLKASTSKPWNVEWFDVDAKDPFLLVALKSQPNTIPVPAHWSAKRDYLSSKRGIEKLPFELPKYIRDTGIGEMRQTDERTVRQQQREKVQPKMGRLDIDYAKLHDAFFKHQTRPRIFGYGDVYEEGKETVDELANEASKYKPGVISKELREALDMPESDLSVAPAWITIMKEIGKPPSYEELLIPGLDMEYSNTGYKDKGSTSRAKKNSDHWGKLLDTVESSEEEEEEEGDDEEESVSESESESIVSEDKQEEKETVIEKKVHQPVDVKSEGTPADNASKFLYKVLKEKSSKQNSSLLGKEFGYELNSNEESSKSDEETATTQSVADIFKF</sequence>
<dbReference type="PANTHER" id="PTHR12785:SF6">
    <property type="entry name" value="SPLICING FACTOR 3B SUBUNIT 2"/>
    <property type="match status" value="1"/>
</dbReference>
<dbReference type="InParanoid" id="G3AIL8"/>
<feature type="compositionally biased region" description="Basic and acidic residues" evidence="1">
    <location>
        <begin position="330"/>
        <end position="348"/>
    </location>
</feature>
<evidence type="ECO:0000313" key="3">
    <source>
        <dbReference type="EMBL" id="EGW33733.1"/>
    </source>
</evidence>
<dbReference type="InterPro" id="IPR052584">
    <property type="entry name" value="U2_snRNP_Complex_Component"/>
</dbReference>
<dbReference type="eggNOG" id="KOG2330">
    <property type="taxonomic scope" value="Eukaryota"/>
</dbReference>
<feature type="compositionally biased region" description="Acidic residues" evidence="1">
    <location>
        <begin position="354"/>
        <end position="376"/>
    </location>
</feature>
<dbReference type="InterPro" id="IPR006568">
    <property type="entry name" value="PSP_pro-rich"/>
</dbReference>
<dbReference type="OMA" id="IEWFDCD"/>
<dbReference type="STRING" id="619300.G3AIL8"/>
<proteinExistence type="predicted"/>
<dbReference type="GO" id="GO:0071014">
    <property type="term" value="C:post-mRNA release spliceosomal complex"/>
    <property type="evidence" value="ECO:0007669"/>
    <property type="project" value="EnsemblFungi"/>
</dbReference>
<dbReference type="AlphaFoldDB" id="G3AIL8"/>
<dbReference type="InterPro" id="IPR007180">
    <property type="entry name" value="DUF382"/>
</dbReference>
<evidence type="ECO:0000259" key="2">
    <source>
        <dbReference type="SMART" id="SM00581"/>
    </source>
</evidence>
<dbReference type="Pfam" id="PF04037">
    <property type="entry name" value="DUF382"/>
    <property type="match status" value="1"/>
</dbReference>
<dbReference type="HOGENOM" id="CLU_014435_2_0_1"/>
<feature type="region of interest" description="Disordered" evidence="1">
    <location>
        <begin position="440"/>
        <end position="465"/>
    </location>
</feature>
<dbReference type="Proteomes" id="UP000000709">
    <property type="component" value="Unassembled WGS sequence"/>
</dbReference>
<feature type="region of interest" description="Disordered" evidence="1">
    <location>
        <begin position="95"/>
        <end position="123"/>
    </location>
</feature>
<dbReference type="GO" id="GO:0005686">
    <property type="term" value="C:U2 snRNP"/>
    <property type="evidence" value="ECO:0007669"/>
    <property type="project" value="EnsemblFungi"/>
</dbReference>
<dbReference type="PANTHER" id="PTHR12785">
    <property type="entry name" value="SPLICING FACTOR 3B"/>
    <property type="match status" value="1"/>
</dbReference>
<dbReference type="FunCoup" id="G3AIL8">
    <property type="interactions" value="205"/>
</dbReference>
<organism evidence="4">
    <name type="scientific">Spathaspora passalidarum (strain NRRL Y-27907 / 11-Y1)</name>
    <dbReference type="NCBI Taxonomy" id="619300"/>
    <lineage>
        <taxon>Eukaryota</taxon>
        <taxon>Fungi</taxon>
        <taxon>Dikarya</taxon>
        <taxon>Ascomycota</taxon>
        <taxon>Saccharomycotina</taxon>
        <taxon>Pichiomycetes</taxon>
        <taxon>Debaryomycetaceae</taxon>
        <taxon>Spathaspora</taxon>
    </lineage>
</organism>
<evidence type="ECO:0000256" key="1">
    <source>
        <dbReference type="SAM" id="MobiDB-lite"/>
    </source>
</evidence>
<dbReference type="SMART" id="SM00581">
    <property type="entry name" value="PSP"/>
    <property type="match status" value="1"/>
</dbReference>
<dbReference type="EMBL" id="GL996500">
    <property type="protein sequence ID" value="EGW33733.1"/>
    <property type="molecule type" value="Genomic_DNA"/>
</dbReference>
<feature type="domain" description="PSP proline-rich" evidence="2">
    <location>
        <begin position="271"/>
        <end position="327"/>
    </location>
</feature>
<dbReference type="GeneID" id="18869821"/>
<reference evidence="3 4" key="1">
    <citation type="journal article" date="2011" name="Proc. Natl. Acad. Sci. U.S.A.">
        <title>Comparative genomics of xylose-fermenting fungi for enhanced biofuel production.</title>
        <authorList>
            <person name="Wohlbach D.J."/>
            <person name="Kuo A."/>
            <person name="Sato T.K."/>
            <person name="Potts K.M."/>
            <person name="Salamov A.A."/>
            <person name="LaButti K.M."/>
            <person name="Sun H."/>
            <person name="Clum A."/>
            <person name="Pangilinan J.L."/>
            <person name="Lindquist E.A."/>
            <person name="Lucas S."/>
            <person name="Lapidus A."/>
            <person name="Jin M."/>
            <person name="Gunawan C."/>
            <person name="Balan V."/>
            <person name="Dale B.E."/>
            <person name="Jeffries T.W."/>
            <person name="Zinkel R."/>
            <person name="Barry K.W."/>
            <person name="Grigoriev I.V."/>
            <person name="Gasch A.P."/>
        </authorList>
    </citation>
    <scope>NUCLEOTIDE SEQUENCE [LARGE SCALE GENOMIC DNA]</scope>
    <source>
        <strain evidence="4">NRRL Y-27907 / 11-Y1</strain>
    </source>
</reference>
<feature type="compositionally biased region" description="Acidic residues" evidence="1">
    <location>
        <begin position="98"/>
        <end position="115"/>
    </location>
</feature>
<evidence type="ECO:0000313" key="4">
    <source>
        <dbReference type="Proteomes" id="UP000000709"/>
    </source>
</evidence>
<feature type="region of interest" description="Disordered" evidence="1">
    <location>
        <begin position="328"/>
        <end position="411"/>
    </location>
</feature>
<dbReference type="RefSeq" id="XP_007373317.1">
    <property type="nucleotide sequence ID" value="XM_007373255.1"/>
</dbReference>
<name>G3AIL8_SPAPN</name>
<dbReference type="Pfam" id="PF04046">
    <property type="entry name" value="PSP"/>
    <property type="match status" value="1"/>
</dbReference>
<feature type="region of interest" description="Disordered" evidence="1">
    <location>
        <begin position="1"/>
        <end position="54"/>
    </location>
</feature>
<dbReference type="OrthoDB" id="10260794at2759"/>